<keyword evidence="3" id="KW-1185">Reference proteome</keyword>
<dbReference type="Proteomes" id="UP001549749">
    <property type="component" value="Unassembled WGS sequence"/>
</dbReference>
<dbReference type="RefSeq" id="WP_354662660.1">
    <property type="nucleotide sequence ID" value="NZ_JBEXAC010000002.1"/>
</dbReference>
<evidence type="ECO:0008006" key="4">
    <source>
        <dbReference type="Google" id="ProtNLM"/>
    </source>
</evidence>
<sequence length="155" mass="17154">MRTLFCGLVLAFSCLTMRAQTAGDSIKMTIDNLFAAVRASDSAALMACFTPDAILQTIVKDKEGNLNVHSVGVASFVSMVGNLPKGAGDERIQYDMIKIDVPLATVWTPYLFYYRGKFSHCGVNSFQLVRLDTGWKVQYIIDTRRKDNCIGEKGK</sequence>
<evidence type="ECO:0000256" key="1">
    <source>
        <dbReference type="SAM" id="SignalP"/>
    </source>
</evidence>
<dbReference type="SUPFAM" id="SSF54427">
    <property type="entry name" value="NTF2-like"/>
    <property type="match status" value="1"/>
</dbReference>
<keyword evidence="1" id="KW-0732">Signal</keyword>
<protein>
    <recommendedName>
        <fullName evidence="4">Lumazine-binding protein</fullName>
    </recommendedName>
</protein>
<proteinExistence type="predicted"/>
<dbReference type="Gene3D" id="3.10.450.50">
    <property type="match status" value="1"/>
</dbReference>
<feature type="chain" id="PRO_5046357427" description="Lumazine-binding protein" evidence="1">
    <location>
        <begin position="23"/>
        <end position="155"/>
    </location>
</feature>
<accession>A0ABV2TCU1</accession>
<gene>
    <name evidence="2" type="ORF">ABR189_22105</name>
</gene>
<reference evidence="2 3" key="1">
    <citation type="submission" date="2024-06" db="EMBL/GenBank/DDBJ databases">
        <title>Chitinophaga defluvii sp. nov., isolated from municipal sewage.</title>
        <authorList>
            <person name="Zhang L."/>
        </authorList>
    </citation>
    <scope>NUCLEOTIDE SEQUENCE [LARGE SCALE GENOMIC DNA]</scope>
    <source>
        <strain evidence="2 3">H8</strain>
    </source>
</reference>
<feature type="signal peptide" evidence="1">
    <location>
        <begin position="1"/>
        <end position="22"/>
    </location>
</feature>
<name>A0ABV2TCU1_9BACT</name>
<organism evidence="2 3">
    <name type="scientific">Chitinophaga defluvii</name>
    <dbReference type="NCBI Taxonomy" id="3163343"/>
    <lineage>
        <taxon>Bacteria</taxon>
        <taxon>Pseudomonadati</taxon>
        <taxon>Bacteroidota</taxon>
        <taxon>Chitinophagia</taxon>
        <taxon>Chitinophagales</taxon>
        <taxon>Chitinophagaceae</taxon>
        <taxon>Chitinophaga</taxon>
    </lineage>
</organism>
<evidence type="ECO:0000313" key="3">
    <source>
        <dbReference type="Proteomes" id="UP001549749"/>
    </source>
</evidence>
<dbReference type="InterPro" id="IPR032710">
    <property type="entry name" value="NTF2-like_dom_sf"/>
</dbReference>
<evidence type="ECO:0000313" key="2">
    <source>
        <dbReference type="EMBL" id="MET7000100.1"/>
    </source>
</evidence>
<dbReference type="EMBL" id="JBEXAC010000002">
    <property type="protein sequence ID" value="MET7000100.1"/>
    <property type="molecule type" value="Genomic_DNA"/>
</dbReference>
<comment type="caution">
    <text evidence="2">The sequence shown here is derived from an EMBL/GenBank/DDBJ whole genome shotgun (WGS) entry which is preliminary data.</text>
</comment>